<reference evidence="5 6" key="1">
    <citation type="submission" date="2019-10" db="EMBL/GenBank/DDBJ databases">
        <title>Whole-genome sequence of the purple nonsulfur photosynthetic bacterium Rhodocyclus tenuis.</title>
        <authorList>
            <person name="Kyndt J.A."/>
            <person name="Meyer T.E."/>
        </authorList>
    </citation>
    <scope>NUCLEOTIDE SEQUENCE [LARGE SCALE GENOMIC DNA]</scope>
    <source>
        <strain evidence="5 6">DSM 110</strain>
    </source>
</reference>
<organism evidence="5 6">
    <name type="scientific">Rhodocyclus tenuis</name>
    <name type="common">Rhodospirillum tenue</name>
    <dbReference type="NCBI Taxonomy" id="1066"/>
    <lineage>
        <taxon>Bacteria</taxon>
        <taxon>Pseudomonadati</taxon>
        <taxon>Pseudomonadota</taxon>
        <taxon>Betaproteobacteria</taxon>
        <taxon>Rhodocyclales</taxon>
        <taxon>Rhodocyclaceae</taxon>
        <taxon>Rhodocyclus</taxon>
    </lineage>
</organism>
<feature type="domain" description="Dinitrogenase iron-molybdenum cofactor N-terminal" evidence="4">
    <location>
        <begin position="9"/>
        <end position="82"/>
    </location>
</feature>
<evidence type="ECO:0000256" key="1">
    <source>
        <dbReference type="ARBA" id="ARBA00023231"/>
    </source>
</evidence>
<protein>
    <submittedName>
        <fullName evidence="5">Dinitrogenase iron-molybdenum cofactor biosynthesis protein</fullName>
    </submittedName>
</protein>
<dbReference type="Gene3D" id="3.30.420.130">
    <property type="entry name" value="Dinitrogenase iron-molybdenum cofactor biosynthesis domain"/>
    <property type="match status" value="1"/>
</dbReference>
<accession>A0A6L5JWQ1</accession>
<evidence type="ECO:0000259" key="3">
    <source>
        <dbReference type="Pfam" id="PF02579"/>
    </source>
</evidence>
<dbReference type="InterPro" id="IPR003731">
    <property type="entry name" value="Di-Nase_FeMo-co_biosynth"/>
</dbReference>
<evidence type="ECO:0000256" key="2">
    <source>
        <dbReference type="SAM" id="MobiDB-lite"/>
    </source>
</evidence>
<dbReference type="InterPro" id="IPR031763">
    <property type="entry name" value="NafY_N"/>
</dbReference>
<dbReference type="Pfam" id="PF16844">
    <property type="entry name" value="DIMCO_N"/>
    <property type="match status" value="1"/>
</dbReference>
<dbReference type="InterPro" id="IPR036105">
    <property type="entry name" value="DiNase_FeMo-co_biosyn_sf"/>
</dbReference>
<dbReference type="OrthoDB" id="9797941at2"/>
<dbReference type="Proteomes" id="UP000480275">
    <property type="component" value="Unassembled WGS sequence"/>
</dbReference>
<feature type="compositionally biased region" description="Low complexity" evidence="2">
    <location>
        <begin position="241"/>
        <end position="268"/>
    </location>
</feature>
<proteinExistence type="predicted"/>
<evidence type="ECO:0000313" key="5">
    <source>
        <dbReference type="EMBL" id="MQY51807.1"/>
    </source>
</evidence>
<evidence type="ECO:0000259" key="4">
    <source>
        <dbReference type="Pfam" id="PF16844"/>
    </source>
</evidence>
<dbReference type="AlphaFoldDB" id="A0A6L5JWQ1"/>
<keyword evidence="1" id="KW-0535">Nitrogen fixation</keyword>
<feature type="domain" description="Dinitrogenase iron-molybdenum cofactor biosynthesis" evidence="3">
    <location>
        <begin position="114"/>
        <end position="212"/>
    </location>
</feature>
<sequence length="274" mass="28982">MNRPLLPPALALRIGLAARALPGDGLRRLMPVLVEVLGLPLTERKLKELSFARLRSAGNGEFASTPRAILLRALGYLRGEIEPRIVDAPPPMPQPYRHGDMPGSLRVAVVCRSGERIDGSFSTARSLLIYQVSRQEVRLIDHRPVAANGGTAGDTPRDTARDAARLAVLGDCQLLYARTLSNRSSASLMRAGIHPVATPEGGEARARLAEFQEILRGQPAPWLLRAMGEGPRAAPEQPTRPNAAVAGSSPAAPACAASAESATSSAPARQPALA</sequence>
<dbReference type="InterPro" id="IPR038127">
    <property type="entry name" value="NafY_N_sf"/>
</dbReference>
<gene>
    <name evidence="5" type="ORF">GHK24_08470</name>
</gene>
<feature type="region of interest" description="Disordered" evidence="2">
    <location>
        <begin position="229"/>
        <end position="274"/>
    </location>
</feature>
<dbReference type="EMBL" id="WIXJ01000005">
    <property type="protein sequence ID" value="MQY51807.1"/>
    <property type="molecule type" value="Genomic_DNA"/>
</dbReference>
<evidence type="ECO:0000313" key="6">
    <source>
        <dbReference type="Proteomes" id="UP000480275"/>
    </source>
</evidence>
<name>A0A6L5JWQ1_RHOTE</name>
<dbReference type="Gene3D" id="1.10.150.590">
    <property type="entry name" value="Dinitrogenase iron-molybdenum cofactor, N-terminal"/>
    <property type="match status" value="1"/>
</dbReference>
<dbReference type="Pfam" id="PF02579">
    <property type="entry name" value="Nitro_FeMo-Co"/>
    <property type="match status" value="1"/>
</dbReference>
<dbReference type="SUPFAM" id="SSF53146">
    <property type="entry name" value="Nitrogenase accessory factor-like"/>
    <property type="match status" value="1"/>
</dbReference>
<comment type="caution">
    <text evidence="5">The sequence shown here is derived from an EMBL/GenBank/DDBJ whole genome shotgun (WGS) entry which is preliminary data.</text>
</comment>